<evidence type="ECO:0000313" key="3">
    <source>
        <dbReference type="EMBL" id="WNQ13207.1"/>
    </source>
</evidence>
<reference evidence="3 4" key="1">
    <citation type="submission" date="2022-02" db="EMBL/GenBank/DDBJ databases">
        <title>Paenibacillus sp. MBLB1776 Whole Genome Shotgun Sequencing.</title>
        <authorList>
            <person name="Hwang C.Y."/>
            <person name="Cho E.-S."/>
            <person name="Seo M.-J."/>
        </authorList>
    </citation>
    <scope>NUCLEOTIDE SEQUENCE [LARGE SCALE GENOMIC DNA]</scope>
    <source>
        <strain evidence="3 4">MBLB1776</strain>
    </source>
</reference>
<dbReference type="RefSeq" id="WP_315606987.1">
    <property type="nucleotide sequence ID" value="NZ_CP130318.1"/>
</dbReference>
<organism evidence="3 4">
    <name type="scientific">Paenibacillus aurantius</name>
    <dbReference type="NCBI Taxonomy" id="2918900"/>
    <lineage>
        <taxon>Bacteria</taxon>
        <taxon>Bacillati</taxon>
        <taxon>Bacillota</taxon>
        <taxon>Bacilli</taxon>
        <taxon>Bacillales</taxon>
        <taxon>Paenibacillaceae</taxon>
        <taxon>Paenibacillus</taxon>
    </lineage>
</organism>
<feature type="signal peptide" evidence="2">
    <location>
        <begin position="1"/>
        <end position="24"/>
    </location>
</feature>
<evidence type="ECO:0000256" key="1">
    <source>
        <dbReference type="SAM" id="Phobius"/>
    </source>
</evidence>
<feature type="chain" id="PRO_5041673961" description="Polymer-forming cytoskeletal protein" evidence="2">
    <location>
        <begin position="25"/>
        <end position="270"/>
    </location>
</feature>
<dbReference type="KEGG" id="paun:MJA45_09340"/>
<keyword evidence="1" id="KW-0812">Transmembrane</keyword>
<dbReference type="EMBL" id="CP130318">
    <property type="protein sequence ID" value="WNQ13207.1"/>
    <property type="molecule type" value="Genomic_DNA"/>
</dbReference>
<feature type="transmembrane region" description="Helical" evidence="1">
    <location>
        <begin position="225"/>
        <end position="242"/>
    </location>
</feature>
<dbReference type="Proteomes" id="UP001305702">
    <property type="component" value="Chromosome"/>
</dbReference>
<evidence type="ECO:0000313" key="4">
    <source>
        <dbReference type="Proteomes" id="UP001305702"/>
    </source>
</evidence>
<evidence type="ECO:0008006" key="5">
    <source>
        <dbReference type="Google" id="ProtNLM"/>
    </source>
</evidence>
<feature type="transmembrane region" description="Helical" evidence="1">
    <location>
        <begin position="164"/>
        <end position="184"/>
    </location>
</feature>
<sequence>MRKRMPLVLLFFLMVLLVPQPALARTLLEHQSITVPENETVDDVLVVGGDAGIRGTVKGSVVVLNGSARLSSTAQIEGMVLVIGGKLVQDPGARVADDVIQVAFDDATRSSLLVGGGLALGIWILQLGGSLVLMLVPILLTLLGKQRLQAFVETHKRSSPGRMLSTGLLTGLILGTASLLLLLTVVGIPFILVLGIYPLVSFALGFTVLSHWLGEQIRAASYQSSWIRAAAGALILTSALNLPLLGGILLVGILLFSLGITTVWILSHRK</sequence>
<proteinExistence type="predicted"/>
<keyword evidence="2" id="KW-0732">Signal</keyword>
<evidence type="ECO:0000256" key="2">
    <source>
        <dbReference type="SAM" id="SignalP"/>
    </source>
</evidence>
<keyword evidence="1" id="KW-1133">Transmembrane helix</keyword>
<feature type="transmembrane region" description="Helical" evidence="1">
    <location>
        <begin position="120"/>
        <end position="143"/>
    </location>
</feature>
<keyword evidence="1" id="KW-0472">Membrane</keyword>
<name>A0AA96LFY9_9BACL</name>
<dbReference type="AlphaFoldDB" id="A0AA96LFY9"/>
<keyword evidence="4" id="KW-1185">Reference proteome</keyword>
<feature type="transmembrane region" description="Helical" evidence="1">
    <location>
        <begin position="190"/>
        <end position="213"/>
    </location>
</feature>
<feature type="transmembrane region" description="Helical" evidence="1">
    <location>
        <begin position="248"/>
        <end position="266"/>
    </location>
</feature>
<gene>
    <name evidence="3" type="ORF">MJA45_09340</name>
</gene>
<protein>
    <recommendedName>
        <fullName evidence="5">Polymer-forming cytoskeletal protein</fullName>
    </recommendedName>
</protein>
<accession>A0AA96LFY9</accession>